<keyword evidence="2" id="KW-1185">Reference proteome</keyword>
<dbReference type="AlphaFoldDB" id="A0A8S1EBP0"/>
<evidence type="ECO:0000313" key="1">
    <source>
        <dbReference type="EMBL" id="CAB3397037.1"/>
    </source>
</evidence>
<reference evidence="1 2" key="1">
    <citation type="submission" date="2020-04" db="EMBL/GenBank/DDBJ databases">
        <authorList>
            <person name="Laetsch R D."/>
            <person name="Stevens L."/>
            <person name="Kumar S."/>
            <person name="Blaxter L. M."/>
        </authorList>
    </citation>
    <scope>NUCLEOTIDE SEQUENCE [LARGE SCALE GENOMIC DNA]</scope>
</reference>
<dbReference type="EMBL" id="CADEPM010000001">
    <property type="protein sequence ID" value="CAB3397037.1"/>
    <property type="molecule type" value="Genomic_DNA"/>
</dbReference>
<comment type="caution">
    <text evidence="1">The sequence shown here is derived from an EMBL/GenBank/DDBJ whole genome shotgun (WGS) entry which is preliminary data.</text>
</comment>
<dbReference type="Proteomes" id="UP000494206">
    <property type="component" value="Unassembled WGS sequence"/>
</dbReference>
<name>A0A8S1EBP0_9PELO</name>
<dbReference type="PANTHER" id="PTHR21645:SF17">
    <property type="entry name" value="GLYCOSYLTRANSFERASE FAMILY 92 PROTEIN-RELATED"/>
    <property type="match status" value="1"/>
</dbReference>
<gene>
    <name evidence="1" type="ORF">CBOVIS_LOCUS508</name>
</gene>
<evidence type="ECO:0000313" key="2">
    <source>
        <dbReference type="Proteomes" id="UP000494206"/>
    </source>
</evidence>
<sequence>MDDIHGVRNNRLPTFYNDDGQDIIKSKDVGLIESDLRRIMRTARVRRILEKLPRQHYYADLVGQCFNEKYYFYHYSGRISEITCPGPHMCEYTQLPNLKCVHVDATYPKITRMNPLTVNFATDARFSRNIGCYPH</sequence>
<accession>A0A8S1EBP0</accession>
<dbReference type="InterPro" id="IPR052012">
    <property type="entry name" value="GTase_92"/>
</dbReference>
<proteinExistence type="predicted"/>
<dbReference type="PANTHER" id="PTHR21645">
    <property type="entry name" value="GLYCOSYLTRANSFERASE FAMILY 92 PROTEIN"/>
    <property type="match status" value="1"/>
</dbReference>
<organism evidence="1 2">
    <name type="scientific">Caenorhabditis bovis</name>
    <dbReference type="NCBI Taxonomy" id="2654633"/>
    <lineage>
        <taxon>Eukaryota</taxon>
        <taxon>Metazoa</taxon>
        <taxon>Ecdysozoa</taxon>
        <taxon>Nematoda</taxon>
        <taxon>Chromadorea</taxon>
        <taxon>Rhabditida</taxon>
        <taxon>Rhabditina</taxon>
        <taxon>Rhabditomorpha</taxon>
        <taxon>Rhabditoidea</taxon>
        <taxon>Rhabditidae</taxon>
        <taxon>Peloderinae</taxon>
        <taxon>Caenorhabditis</taxon>
    </lineage>
</organism>
<protein>
    <submittedName>
        <fullName evidence="1">Uncharacterized protein</fullName>
    </submittedName>
</protein>